<feature type="domain" description="GAG-pre-integrase" evidence="1">
    <location>
        <begin position="131"/>
        <end position="194"/>
    </location>
</feature>
<dbReference type="InterPro" id="IPR054722">
    <property type="entry name" value="PolX-like_BBD"/>
</dbReference>
<dbReference type="Pfam" id="PF22936">
    <property type="entry name" value="Pol_BBD"/>
    <property type="match status" value="1"/>
</dbReference>
<proteinExistence type="predicted"/>
<dbReference type="InterPro" id="IPR025724">
    <property type="entry name" value="GAG-pre-integrase_dom"/>
</dbReference>
<protein>
    <recommendedName>
        <fullName evidence="5">GAG-pre-integrase domain-containing protein</fullName>
    </recommendedName>
</protein>
<dbReference type="AlphaFoldDB" id="A0AAP0BP48"/>
<name>A0AAP0BP48_9ASPA</name>
<reference evidence="3 4" key="1">
    <citation type="journal article" date="2022" name="Nat. Plants">
        <title>Genomes of leafy and leafless Platanthera orchids illuminate the evolution of mycoheterotrophy.</title>
        <authorList>
            <person name="Li M.H."/>
            <person name="Liu K.W."/>
            <person name="Li Z."/>
            <person name="Lu H.C."/>
            <person name="Ye Q.L."/>
            <person name="Zhang D."/>
            <person name="Wang J.Y."/>
            <person name="Li Y.F."/>
            <person name="Zhong Z.M."/>
            <person name="Liu X."/>
            <person name="Yu X."/>
            <person name="Liu D.K."/>
            <person name="Tu X.D."/>
            <person name="Liu B."/>
            <person name="Hao Y."/>
            <person name="Liao X.Y."/>
            <person name="Jiang Y.T."/>
            <person name="Sun W.H."/>
            <person name="Chen J."/>
            <person name="Chen Y.Q."/>
            <person name="Ai Y."/>
            <person name="Zhai J.W."/>
            <person name="Wu S.S."/>
            <person name="Zhou Z."/>
            <person name="Hsiao Y.Y."/>
            <person name="Wu W.L."/>
            <person name="Chen Y.Y."/>
            <person name="Lin Y.F."/>
            <person name="Hsu J.L."/>
            <person name="Li C.Y."/>
            <person name="Wang Z.W."/>
            <person name="Zhao X."/>
            <person name="Zhong W.Y."/>
            <person name="Ma X.K."/>
            <person name="Ma L."/>
            <person name="Huang J."/>
            <person name="Chen G.Z."/>
            <person name="Huang M.Z."/>
            <person name="Huang L."/>
            <person name="Peng D.H."/>
            <person name="Luo Y.B."/>
            <person name="Zou S.Q."/>
            <person name="Chen S.P."/>
            <person name="Lan S."/>
            <person name="Tsai W.C."/>
            <person name="Van de Peer Y."/>
            <person name="Liu Z.J."/>
        </authorList>
    </citation>
    <scope>NUCLEOTIDE SEQUENCE [LARGE SCALE GENOMIC DNA]</scope>
    <source>
        <strain evidence="3">Lor287</strain>
    </source>
</reference>
<dbReference type="Pfam" id="PF13976">
    <property type="entry name" value="gag_pre-integrs"/>
    <property type="match status" value="1"/>
</dbReference>
<dbReference type="PANTHER" id="PTHR47592">
    <property type="entry name" value="PBF68 PROTEIN"/>
    <property type="match status" value="1"/>
</dbReference>
<evidence type="ECO:0000313" key="4">
    <source>
        <dbReference type="Proteomes" id="UP001418222"/>
    </source>
</evidence>
<dbReference type="EMBL" id="JBBWWQ010000006">
    <property type="protein sequence ID" value="KAK8945224.1"/>
    <property type="molecule type" value="Genomic_DNA"/>
</dbReference>
<sequence>MLEDASDPKSFVTMIGSSHCSSSFEWWLDSGATCHVTNDRGLLAEVKVVQEKMENYNGGETEMTHVGTPELVLSLGKILFLNNVKVVPTLTKNLISMSLLDKAEMSFTTQKRRMTLTVNSHYFGCAYLINGMYRLSLNNESINQLSSNLLDSKLLHNRLGHVKYRKMLDLAKSHNIPLDLFIRFDKYEVCAQTKIT</sequence>
<comment type="caution">
    <text evidence="3">The sequence shown here is derived from an EMBL/GenBank/DDBJ whole genome shotgun (WGS) entry which is preliminary data.</text>
</comment>
<evidence type="ECO:0000313" key="3">
    <source>
        <dbReference type="EMBL" id="KAK8945224.1"/>
    </source>
</evidence>
<keyword evidence="4" id="KW-1185">Reference proteome</keyword>
<evidence type="ECO:0008006" key="5">
    <source>
        <dbReference type="Google" id="ProtNLM"/>
    </source>
</evidence>
<feature type="domain" description="Retrovirus-related Pol polyprotein from transposon TNT 1-94-like beta-barrel" evidence="2">
    <location>
        <begin position="26"/>
        <end position="103"/>
    </location>
</feature>
<evidence type="ECO:0000259" key="1">
    <source>
        <dbReference type="Pfam" id="PF13976"/>
    </source>
</evidence>
<organism evidence="3 4">
    <name type="scientific">Platanthera zijinensis</name>
    <dbReference type="NCBI Taxonomy" id="2320716"/>
    <lineage>
        <taxon>Eukaryota</taxon>
        <taxon>Viridiplantae</taxon>
        <taxon>Streptophyta</taxon>
        <taxon>Embryophyta</taxon>
        <taxon>Tracheophyta</taxon>
        <taxon>Spermatophyta</taxon>
        <taxon>Magnoliopsida</taxon>
        <taxon>Liliopsida</taxon>
        <taxon>Asparagales</taxon>
        <taxon>Orchidaceae</taxon>
        <taxon>Orchidoideae</taxon>
        <taxon>Orchideae</taxon>
        <taxon>Orchidinae</taxon>
        <taxon>Platanthera</taxon>
    </lineage>
</organism>
<dbReference type="Proteomes" id="UP001418222">
    <property type="component" value="Unassembled WGS sequence"/>
</dbReference>
<accession>A0AAP0BP48</accession>
<evidence type="ECO:0000259" key="2">
    <source>
        <dbReference type="Pfam" id="PF22936"/>
    </source>
</evidence>
<gene>
    <name evidence="3" type="ORF">KSP39_PZI008149</name>
</gene>